<comment type="cofactor">
    <cofactor evidence="1">
        <name>Mg(2+)</name>
        <dbReference type="ChEBI" id="CHEBI:18420"/>
    </cofactor>
</comment>
<evidence type="ECO:0000256" key="1">
    <source>
        <dbReference type="ARBA" id="ARBA00001946"/>
    </source>
</evidence>
<gene>
    <name evidence="9" type="ORF">FJU11_07210</name>
</gene>
<evidence type="ECO:0000313" key="9">
    <source>
        <dbReference type="EMBL" id="TPW29619.1"/>
    </source>
</evidence>
<evidence type="ECO:0000259" key="8">
    <source>
        <dbReference type="Pfam" id="PF11799"/>
    </source>
</evidence>
<dbReference type="OrthoDB" id="9788640at2"/>
<dbReference type="EMBL" id="VHLH01000010">
    <property type="protein sequence ID" value="TPW29619.1"/>
    <property type="molecule type" value="Genomic_DNA"/>
</dbReference>
<evidence type="ECO:0000259" key="7">
    <source>
        <dbReference type="Pfam" id="PF00817"/>
    </source>
</evidence>
<comment type="subunit">
    <text evidence="2">Monomer.</text>
</comment>
<comment type="function">
    <text evidence="5">Poorly processive, error-prone DNA polymerase involved in untargeted mutagenesis. Copies undamaged DNA at stalled replication forks, which arise in vivo from mismatched or misaligned primer ends. These misaligned primers can be extended by PolIV. Exhibits no 3'-5' exonuclease (proofreading) activity. May be involved in translesional synthesis, in conjunction with the beta clamp from PolIII.</text>
</comment>
<keyword evidence="10" id="KW-1185">Reference proteome</keyword>
<dbReference type="CDD" id="cd03468">
    <property type="entry name" value="PolY_like"/>
    <property type="match status" value="1"/>
</dbReference>
<name>A0A506UAK5_9HYPH</name>
<evidence type="ECO:0000313" key="10">
    <source>
        <dbReference type="Proteomes" id="UP000320314"/>
    </source>
</evidence>
<dbReference type="InterPro" id="IPR050356">
    <property type="entry name" value="SulA_CellDiv_inhibitor"/>
</dbReference>
<evidence type="ECO:0000256" key="2">
    <source>
        <dbReference type="ARBA" id="ARBA00011245"/>
    </source>
</evidence>
<reference evidence="9 10" key="1">
    <citation type="submission" date="2019-06" db="EMBL/GenBank/DDBJ databases">
        <authorList>
            <person name="Li M."/>
        </authorList>
    </citation>
    <scope>NUCLEOTIDE SEQUENCE [LARGE SCALE GENOMIC DNA]</scope>
    <source>
        <strain evidence="9 10">BGMRC6574</strain>
    </source>
</reference>
<dbReference type="Proteomes" id="UP000320314">
    <property type="component" value="Unassembled WGS sequence"/>
</dbReference>
<dbReference type="GO" id="GO:0006281">
    <property type="term" value="P:DNA repair"/>
    <property type="evidence" value="ECO:0007669"/>
    <property type="project" value="InterPro"/>
</dbReference>
<dbReference type="GO" id="GO:0003684">
    <property type="term" value="F:damaged DNA binding"/>
    <property type="evidence" value="ECO:0007669"/>
    <property type="project" value="InterPro"/>
</dbReference>
<keyword evidence="4" id="KW-0227">DNA damage</keyword>
<sequence>MTRRILSVHFQGLAIDRLRRLETMRRRMATKPQDNADGRAEAPFVLVENGAKGTRITAANGAAFGVGARLGQALSDARAVFPGLRAEPADPGADAELLEGLARWAMRYSPIVALDGTDGLMIDTTGCEHLFGGEAKLVADCLKRLRAAGFAVAAGMAGTPALAWALARFGEEAAIAGPGETPARMKDLPVAALRLSRERRTLLKRLGLKTIGALAAVPRAALERRFRSREAAQSVQLRLDQMMGTLDEPLVPLYPPPPCRAFLAVNEPVIDIGGVEIVVEDLLVRICHRLVERGEGARLFRLTAFRADGGSSTLLVRLSRPGRAREAIMRLFAERLEEIDCGFGIDGFALSAEDLSELSQVQTALAAEEAGDGAQSDPRVFCDGIAPLVDTLANRLGAHNVHQWAPVESHVPERAVRRVAVGGALAWQQWQERASPAPRPFRLFDRPEAVEVTAEVPDGPPMQFTWRRVRRLVTRASGPERIAPEWWRADARGVAVRDYFVVEDGEGRQYWLYREGGYACGEPAHPRWYLHGLFA</sequence>
<feature type="domain" description="UmuC" evidence="7">
    <location>
        <begin position="41"/>
        <end position="166"/>
    </location>
</feature>
<organism evidence="9 10">
    <name type="scientific">Pararhizobium mangrovi</name>
    <dbReference type="NCBI Taxonomy" id="2590452"/>
    <lineage>
        <taxon>Bacteria</taxon>
        <taxon>Pseudomonadati</taxon>
        <taxon>Pseudomonadota</taxon>
        <taxon>Alphaproteobacteria</taxon>
        <taxon>Hyphomicrobiales</taxon>
        <taxon>Rhizobiaceae</taxon>
        <taxon>Rhizobium/Agrobacterium group</taxon>
        <taxon>Pararhizobium</taxon>
    </lineage>
</organism>
<protein>
    <recommendedName>
        <fullName evidence="3">DNA-directed DNA polymerase</fullName>
        <ecNumber evidence="3">2.7.7.7</ecNumber>
    </recommendedName>
</protein>
<dbReference type="SUPFAM" id="SSF56672">
    <property type="entry name" value="DNA/RNA polymerases"/>
    <property type="match status" value="1"/>
</dbReference>
<dbReference type="InterPro" id="IPR043502">
    <property type="entry name" value="DNA/RNA_pol_sf"/>
</dbReference>
<proteinExistence type="predicted"/>
<dbReference type="InterPro" id="IPR001126">
    <property type="entry name" value="UmuC"/>
</dbReference>
<evidence type="ECO:0000256" key="6">
    <source>
        <dbReference type="ARBA" id="ARBA00049244"/>
    </source>
</evidence>
<dbReference type="InterPro" id="IPR017961">
    <property type="entry name" value="DNA_pol_Y-fam_little_finger"/>
</dbReference>
<evidence type="ECO:0000256" key="5">
    <source>
        <dbReference type="ARBA" id="ARBA00025589"/>
    </source>
</evidence>
<dbReference type="Pfam" id="PF11799">
    <property type="entry name" value="IMS_C"/>
    <property type="match status" value="1"/>
</dbReference>
<dbReference type="Pfam" id="PF00817">
    <property type="entry name" value="IMS"/>
    <property type="match status" value="1"/>
</dbReference>
<evidence type="ECO:0000256" key="3">
    <source>
        <dbReference type="ARBA" id="ARBA00012417"/>
    </source>
</evidence>
<comment type="catalytic activity">
    <reaction evidence="6">
        <text>DNA(n) + a 2'-deoxyribonucleoside 5'-triphosphate = DNA(n+1) + diphosphate</text>
        <dbReference type="Rhea" id="RHEA:22508"/>
        <dbReference type="Rhea" id="RHEA-COMP:17339"/>
        <dbReference type="Rhea" id="RHEA-COMP:17340"/>
        <dbReference type="ChEBI" id="CHEBI:33019"/>
        <dbReference type="ChEBI" id="CHEBI:61560"/>
        <dbReference type="ChEBI" id="CHEBI:173112"/>
        <dbReference type="EC" id="2.7.7.7"/>
    </reaction>
</comment>
<evidence type="ECO:0000256" key="4">
    <source>
        <dbReference type="ARBA" id="ARBA00022763"/>
    </source>
</evidence>
<dbReference type="PANTHER" id="PTHR35369">
    <property type="entry name" value="BLR3025 PROTEIN-RELATED"/>
    <property type="match status" value="1"/>
</dbReference>
<feature type="domain" description="DNA polymerase Y-family little finger" evidence="8">
    <location>
        <begin position="267"/>
        <end position="365"/>
    </location>
</feature>
<comment type="caution">
    <text evidence="9">The sequence shown here is derived from an EMBL/GenBank/DDBJ whole genome shotgun (WGS) entry which is preliminary data.</text>
</comment>
<dbReference type="PANTHER" id="PTHR35369:SF2">
    <property type="entry name" value="BLR3025 PROTEIN"/>
    <property type="match status" value="1"/>
</dbReference>
<dbReference type="EC" id="2.7.7.7" evidence="3"/>
<accession>A0A506UAK5</accession>
<dbReference type="AlphaFoldDB" id="A0A506UAK5"/>